<keyword evidence="3" id="KW-1185">Reference proteome</keyword>
<reference evidence="2 3" key="1">
    <citation type="journal article" date="2016" name="Microb. Cell Fact.">
        <title>Dissection of exopolysaccharide biosynthesis in Kozakia baliensis.</title>
        <authorList>
            <person name="Brandt J.U."/>
            <person name="Jakob F."/>
            <person name="Behr J."/>
            <person name="Geissler A.J."/>
            <person name="Vogel R.F."/>
        </authorList>
    </citation>
    <scope>NUCLEOTIDE SEQUENCE [LARGE SCALE GENOMIC DNA]</scope>
    <source>
        <strain evidence="2 3">DSM 14400</strain>
    </source>
</reference>
<accession>A0A1D8UU01</accession>
<organism evidence="2 3">
    <name type="scientific">Kozakia baliensis</name>
    <dbReference type="NCBI Taxonomy" id="153496"/>
    <lineage>
        <taxon>Bacteria</taxon>
        <taxon>Pseudomonadati</taxon>
        <taxon>Pseudomonadota</taxon>
        <taxon>Alphaproteobacteria</taxon>
        <taxon>Acetobacterales</taxon>
        <taxon>Acetobacteraceae</taxon>
        <taxon>Kozakia</taxon>
    </lineage>
</organism>
<gene>
    <name evidence="2" type="ORF">A0U89_08165</name>
</gene>
<evidence type="ECO:0000259" key="1">
    <source>
        <dbReference type="Pfam" id="PF06048"/>
    </source>
</evidence>
<dbReference type="Pfam" id="PF06048">
    <property type="entry name" value="DUF927"/>
    <property type="match status" value="1"/>
</dbReference>
<feature type="domain" description="DUF927" evidence="1">
    <location>
        <begin position="6"/>
        <end position="52"/>
    </location>
</feature>
<dbReference type="EMBL" id="CP014674">
    <property type="protein sequence ID" value="AOX17123.1"/>
    <property type="molecule type" value="Genomic_DNA"/>
</dbReference>
<protein>
    <recommendedName>
        <fullName evidence="1">DUF927 domain-containing protein</fullName>
    </recommendedName>
</protein>
<dbReference type="InterPro" id="IPR009270">
    <property type="entry name" value="DUF927"/>
</dbReference>
<dbReference type="Proteomes" id="UP000179145">
    <property type="component" value="Chromosome"/>
</dbReference>
<dbReference type="RefSeq" id="WP_070402791.1">
    <property type="nucleotide sequence ID" value="NZ_CP014674.1"/>
</dbReference>
<sequence>MQQSRVAAETSDTVLILDEIGQASDRDVGDIVYSLSNEAGKQRANQRGGARSAYTWRTLFLSTGECTLEDKQNDAGKKTMAGQKTRLANIPAAPEGGFGLFDALHGFEDGGALSNALRRAVHRYHGTAAVAFLARIASERASDEAGLRQWIDERRKAFAAEHASGAGSQAQSVAGRFALVACAGELAARYGVLPWHEGEAMNAAAACFKAWLAENGGGEAFEEQAALEQVSAFVAAHGDSRFQVISVDGSVEANADSRLAVSNRAGFRWLRNGAVECFGVIPTAFTQEVCKGINARRALDILAKAGHLILSKSGKRKVSKRVPGYGNPFSLYLISPTILA</sequence>
<proteinExistence type="predicted"/>
<dbReference type="STRING" id="153496.A0U89_08165"/>
<dbReference type="OrthoDB" id="784829at2"/>
<evidence type="ECO:0000313" key="2">
    <source>
        <dbReference type="EMBL" id="AOX17123.1"/>
    </source>
</evidence>
<dbReference type="AlphaFoldDB" id="A0A1D8UU01"/>
<evidence type="ECO:0000313" key="3">
    <source>
        <dbReference type="Proteomes" id="UP000179145"/>
    </source>
</evidence>
<name>A0A1D8UU01_9PROT</name>
<dbReference type="KEGG" id="kba:A0U89_08165"/>